<dbReference type="EMBL" id="JAATLJ010000001">
    <property type="protein sequence ID" value="NIZ40509.1"/>
    <property type="molecule type" value="Genomic_DNA"/>
</dbReference>
<dbReference type="GO" id="GO:0004422">
    <property type="term" value="F:hypoxanthine phosphoribosyltransferase activity"/>
    <property type="evidence" value="ECO:0007669"/>
    <property type="project" value="InterPro"/>
</dbReference>
<keyword evidence="12 15" id="KW-0460">Magnesium</keyword>
<comment type="cofactor">
    <cofactor evidence="1 15">
        <name>Mg(2+)</name>
        <dbReference type="ChEBI" id="CHEBI:18420"/>
    </cofactor>
</comment>
<sequence length="175" mass="19543">MLFSSVETLITQDVLAIRIAELGKELTEHYKKHSDLVIICTLKGSVLFVADLIRHMDIPLEIDFISIASYHGGLTSTGDLKVLHGMSTEVKDRPVLIVEDIVDTGRTLTKLKEMLAEMQPSSIEVCALLDKPSRRVVSIDAEYVGFTIEDLFVVGYGLDYQQLYRNLPFIGVLSE</sequence>
<evidence type="ECO:0000256" key="5">
    <source>
        <dbReference type="ARBA" id="ARBA00011895"/>
    </source>
</evidence>
<feature type="domain" description="Phosphoribosyltransferase" evidence="16">
    <location>
        <begin position="14"/>
        <end position="161"/>
    </location>
</feature>
<dbReference type="GO" id="GO:0046100">
    <property type="term" value="P:hypoxanthine metabolic process"/>
    <property type="evidence" value="ECO:0007669"/>
    <property type="project" value="TreeGrafter"/>
</dbReference>
<dbReference type="AlphaFoldDB" id="A0A968GCN5"/>
<organism evidence="17 18">
    <name type="scientific">Entomospira entomophila</name>
    <dbReference type="NCBI Taxonomy" id="2719988"/>
    <lineage>
        <taxon>Bacteria</taxon>
        <taxon>Pseudomonadati</taxon>
        <taxon>Spirochaetota</taxon>
        <taxon>Spirochaetia</taxon>
        <taxon>Spirochaetales</taxon>
        <taxon>Spirochaetaceae</taxon>
        <taxon>Entomospira</taxon>
    </lineage>
</organism>
<evidence type="ECO:0000256" key="3">
    <source>
        <dbReference type="ARBA" id="ARBA00004669"/>
    </source>
</evidence>
<dbReference type="Gene3D" id="3.40.50.2020">
    <property type="match status" value="1"/>
</dbReference>
<keyword evidence="9 15" id="KW-0479">Metal-binding</keyword>
<comment type="caution">
    <text evidence="17">The sequence shown here is derived from an EMBL/GenBank/DDBJ whole genome shotgun (WGS) entry which is preliminary data.</text>
</comment>
<comment type="pathway">
    <text evidence="3 15">Purine metabolism; IMP biosynthesis via salvage pathway; IMP from hypoxanthine: step 1/1.</text>
</comment>
<keyword evidence="10 15" id="KW-0660">Purine salvage</keyword>
<evidence type="ECO:0000256" key="10">
    <source>
        <dbReference type="ARBA" id="ARBA00022726"/>
    </source>
</evidence>
<dbReference type="RefSeq" id="WP_167700103.1">
    <property type="nucleotide sequence ID" value="NZ_CP118174.1"/>
</dbReference>
<dbReference type="PANTHER" id="PTHR43340:SF1">
    <property type="entry name" value="HYPOXANTHINE PHOSPHORIBOSYLTRANSFERASE"/>
    <property type="match status" value="1"/>
</dbReference>
<evidence type="ECO:0000256" key="13">
    <source>
        <dbReference type="ARBA" id="ARBA00048811"/>
    </source>
</evidence>
<evidence type="ECO:0000256" key="6">
    <source>
        <dbReference type="ARBA" id="ARBA00022490"/>
    </source>
</evidence>
<dbReference type="GO" id="GO:0000166">
    <property type="term" value="F:nucleotide binding"/>
    <property type="evidence" value="ECO:0007669"/>
    <property type="project" value="UniProtKB-KW"/>
</dbReference>
<protein>
    <recommendedName>
        <fullName evidence="5 15">Hypoxanthine phosphoribosyltransferase</fullName>
        <ecNumber evidence="5 15">2.4.2.8</ecNumber>
    </recommendedName>
</protein>
<accession>A0A968GCN5</accession>
<dbReference type="GO" id="GO:0032264">
    <property type="term" value="P:IMP salvage"/>
    <property type="evidence" value="ECO:0007669"/>
    <property type="project" value="TreeGrafter"/>
</dbReference>
<dbReference type="InterPro" id="IPR050408">
    <property type="entry name" value="HGPRT"/>
</dbReference>
<dbReference type="Pfam" id="PF00156">
    <property type="entry name" value="Pribosyltran"/>
    <property type="match status" value="1"/>
</dbReference>
<proteinExistence type="inferred from homology"/>
<comment type="catalytic activity">
    <reaction evidence="13">
        <text>GMP + diphosphate = guanine + 5-phospho-alpha-D-ribose 1-diphosphate</text>
        <dbReference type="Rhea" id="RHEA:25424"/>
        <dbReference type="ChEBI" id="CHEBI:16235"/>
        <dbReference type="ChEBI" id="CHEBI:33019"/>
        <dbReference type="ChEBI" id="CHEBI:58017"/>
        <dbReference type="ChEBI" id="CHEBI:58115"/>
        <dbReference type="EC" id="2.4.2.8"/>
    </reaction>
    <physiologicalReaction direction="right-to-left" evidence="13">
        <dbReference type="Rhea" id="RHEA:25426"/>
    </physiologicalReaction>
</comment>
<keyword evidence="6 15" id="KW-0963">Cytoplasm</keyword>
<dbReference type="FunFam" id="3.40.50.2020:FF:000006">
    <property type="entry name" value="Hypoxanthine phosphoribosyltransferase"/>
    <property type="match status" value="1"/>
</dbReference>
<evidence type="ECO:0000256" key="9">
    <source>
        <dbReference type="ARBA" id="ARBA00022723"/>
    </source>
</evidence>
<evidence type="ECO:0000256" key="15">
    <source>
        <dbReference type="RuleBase" id="RU364099"/>
    </source>
</evidence>
<evidence type="ECO:0000256" key="12">
    <source>
        <dbReference type="ARBA" id="ARBA00022842"/>
    </source>
</evidence>
<name>A0A968GCN5_9SPIO</name>
<comment type="catalytic activity">
    <reaction evidence="14">
        <text>IMP + diphosphate = hypoxanthine + 5-phospho-alpha-D-ribose 1-diphosphate</text>
        <dbReference type="Rhea" id="RHEA:17973"/>
        <dbReference type="ChEBI" id="CHEBI:17368"/>
        <dbReference type="ChEBI" id="CHEBI:33019"/>
        <dbReference type="ChEBI" id="CHEBI:58017"/>
        <dbReference type="ChEBI" id="CHEBI:58053"/>
        <dbReference type="EC" id="2.4.2.8"/>
    </reaction>
    <physiologicalReaction direction="right-to-left" evidence="14">
        <dbReference type="Rhea" id="RHEA:17975"/>
    </physiologicalReaction>
</comment>
<dbReference type="InterPro" id="IPR005904">
    <property type="entry name" value="Hxn_phspho_trans"/>
</dbReference>
<keyword evidence="18" id="KW-1185">Reference proteome</keyword>
<dbReference type="InterPro" id="IPR029057">
    <property type="entry name" value="PRTase-like"/>
</dbReference>
<dbReference type="GO" id="GO:0000287">
    <property type="term" value="F:magnesium ion binding"/>
    <property type="evidence" value="ECO:0007669"/>
    <property type="project" value="TreeGrafter"/>
</dbReference>
<dbReference type="GO" id="GO:0052657">
    <property type="term" value="F:guanine phosphoribosyltransferase activity"/>
    <property type="evidence" value="ECO:0007669"/>
    <property type="project" value="UniProtKB-ARBA"/>
</dbReference>
<dbReference type="GO" id="GO:0005829">
    <property type="term" value="C:cytosol"/>
    <property type="evidence" value="ECO:0007669"/>
    <property type="project" value="TreeGrafter"/>
</dbReference>
<evidence type="ECO:0000313" key="17">
    <source>
        <dbReference type="EMBL" id="NIZ40509.1"/>
    </source>
</evidence>
<comment type="similarity">
    <text evidence="4 15">Belongs to the purine/pyrimidine phosphoribosyltransferase family.</text>
</comment>
<reference evidence="17 18" key="1">
    <citation type="submission" date="2020-03" db="EMBL/GenBank/DDBJ databases">
        <title>Spirochaetal bacteria isolated from arthropods constitute a novel genus Entomospira genus novum within the order Spirochaetales.</title>
        <authorList>
            <person name="Grana-Miraglia L."/>
            <person name="Sikutova S."/>
            <person name="Fingerle V."/>
            <person name="Sing A."/>
            <person name="Castillo-Ramirez S."/>
            <person name="Margos G."/>
            <person name="Rudolf I."/>
        </authorList>
    </citation>
    <scope>NUCLEOTIDE SEQUENCE [LARGE SCALE GENOMIC DNA]</scope>
    <source>
        <strain evidence="17 18">BR193</strain>
    </source>
</reference>
<dbReference type="GO" id="GO:0006166">
    <property type="term" value="P:purine ribonucleoside salvage"/>
    <property type="evidence" value="ECO:0007669"/>
    <property type="project" value="UniProtKB-KW"/>
</dbReference>
<dbReference type="Proteomes" id="UP000711995">
    <property type="component" value="Unassembled WGS sequence"/>
</dbReference>
<evidence type="ECO:0000256" key="4">
    <source>
        <dbReference type="ARBA" id="ARBA00008391"/>
    </source>
</evidence>
<evidence type="ECO:0000256" key="1">
    <source>
        <dbReference type="ARBA" id="ARBA00001946"/>
    </source>
</evidence>
<keyword evidence="7 15" id="KW-0328">Glycosyltransferase</keyword>
<dbReference type="SUPFAM" id="SSF53271">
    <property type="entry name" value="PRTase-like"/>
    <property type="match status" value="1"/>
</dbReference>
<evidence type="ECO:0000256" key="11">
    <source>
        <dbReference type="ARBA" id="ARBA00022741"/>
    </source>
</evidence>
<evidence type="ECO:0000313" key="18">
    <source>
        <dbReference type="Proteomes" id="UP000711995"/>
    </source>
</evidence>
<evidence type="ECO:0000256" key="8">
    <source>
        <dbReference type="ARBA" id="ARBA00022679"/>
    </source>
</evidence>
<evidence type="ECO:0000256" key="2">
    <source>
        <dbReference type="ARBA" id="ARBA00004496"/>
    </source>
</evidence>
<dbReference type="CDD" id="cd06223">
    <property type="entry name" value="PRTases_typeI"/>
    <property type="match status" value="1"/>
</dbReference>
<dbReference type="EC" id="2.4.2.8" evidence="5 15"/>
<dbReference type="NCBIfam" id="TIGR01203">
    <property type="entry name" value="HGPRTase"/>
    <property type="match status" value="1"/>
</dbReference>
<keyword evidence="8 15" id="KW-0808">Transferase</keyword>
<dbReference type="GO" id="GO:0032263">
    <property type="term" value="P:GMP salvage"/>
    <property type="evidence" value="ECO:0007669"/>
    <property type="project" value="TreeGrafter"/>
</dbReference>
<gene>
    <name evidence="17" type="primary">hpt</name>
    <name evidence="17" type="ORF">HCT14_03135</name>
</gene>
<dbReference type="GO" id="GO:0006178">
    <property type="term" value="P:guanine salvage"/>
    <property type="evidence" value="ECO:0007669"/>
    <property type="project" value="TreeGrafter"/>
</dbReference>
<keyword evidence="11 15" id="KW-0547">Nucleotide-binding</keyword>
<evidence type="ECO:0000259" key="16">
    <source>
        <dbReference type="Pfam" id="PF00156"/>
    </source>
</evidence>
<evidence type="ECO:0000256" key="14">
    <source>
        <dbReference type="ARBA" id="ARBA00049402"/>
    </source>
</evidence>
<dbReference type="InterPro" id="IPR000836">
    <property type="entry name" value="PRTase_dom"/>
</dbReference>
<dbReference type="PANTHER" id="PTHR43340">
    <property type="entry name" value="HYPOXANTHINE-GUANINE PHOSPHORIBOSYLTRANSFERASE"/>
    <property type="match status" value="1"/>
</dbReference>
<comment type="subcellular location">
    <subcellularLocation>
        <location evidence="2 15">Cytoplasm</location>
    </subcellularLocation>
</comment>
<evidence type="ECO:0000256" key="7">
    <source>
        <dbReference type="ARBA" id="ARBA00022676"/>
    </source>
</evidence>